<sequence length="423" mass="47504">MLAGLSLRRNGRRLIEAWVKRPSQPRVQIHTQTGKRTCLISKVPPVFEYTRIRSSRTFFTETIPPVLLPPAIFTGLLLGLWTWKCFWIIVMQNKLLYLSWLPPFSRSDKISDYMSECKPVQWEEKRIKSLDGTELAICEGRISTTTNKERVSIRPKKKSVVICYFQGNGGSTPLRLPLLSQVLRTLRDSSTVPDRSSDIDYTIVALSYRGYWTSSGSATQSGIERDAQAFLRWVSASYSRQNTELQIVLWGHSLGSAVASSALSKYLQMQSKERTPSGDALPPISGLIMEAPISNIKDMLIALYPQKWLPYRYLWPFSWNTWCTATALEGLAGWRSQAPRQAVDKVNNGASGYQASSVPPILILSAENDEVIPSHVAAQLEKKGHDLGLNISRKEVLGAMHTEGPTKHDGRKALVDFIRSYTS</sequence>
<feature type="domain" description="AB hydrolase-1" evidence="1">
    <location>
        <begin position="198"/>
        <end position="382"/>
    </location>
</feature>
<gene>
    <name evidence="2" type="ORF">PENSTE_c021G09859</name>
</gene>
<name>A0A1V6SUL4_9EURO</name>
<dbReference type="InterPro" id="IPR000073">
    <property type="entry name" value="AB_hydrolase_1"/>
</dbReference>
<dbReference type="InterPro" id="IPR029058">
    <property type="entry name" value="AB_hydrolase_fold"/>
</dbReference>
<keyword evidence="3" id="KW-1185">Reference proteome</keyword>
<protein>
    <recommendedName>
        <fullName evidence="1">AB hydrolase-1 domain-containing protein</fullName>
    </recommendedName>
</protein>
<comment type="caution">
    <text evidence="2">The sequence shown here is derived from an EMBL/GenBank/DDBJ whole genome shotgun (WGS) entry which is preliminary data.</text>
</comment>
<dbReference type="GO" id="GO:0008474">
    <property type="term" value="F:palmitoyl-(protein) hydrolase activity"/>
    <property type="evidence" value="ECO:0007669"/>
    <property type="project" value="TreeGrafter"/>
</dbReference>
<dbReference type="PANTHER" id="PTHR12277:SF64">
    <property type="entry name" value="SUPERFAMILY HYDROLASE, PUTATIVE (AFU_ORTHOLOGUE AFUA_3G01760)-RELATED"/>
    <property type="match status" value="1"/>
</dbReference>
<dbReference type="PANTHER" id="PTHR12277">
    <property type="entry name" value="ALPHA/BETA HYDROLASE DOMAIN-CONTAINING PROTEIN"/>
    <property type="match status" value="1"/>
</dbReference>
<dbReference type="OrthoDB" id="10249433at2759"/>
<dbReference type="STRING" id="303698.A0A1V6SUL4"/>
<dbReference type="GO" id="GO:0072330">
    <property type="term" value="P:monocarboxylic acid biosynthetic process"/>
    <property type="evidence" value="ECO:0007669"/>
    <property type="project" value="UniProtKB-ARBA"/>
</dbReference>
<proteinExistence type="predicted"/>
<organism evidence="2 3">
    <name type="scientific">Penicillium steckii</name>
    <dbReference type="NCBI Taxonomy" id="303698"/>
    <lineage>
        <taxon>Eukaryota</taxon>
        <taxon>Fungi</taxon>
        <taxon>Dikarya</taxon>
        <taxon>Ascomycota</taxon>
        <taxon>Pezizomycotina</taxon>
        <taxon>Eurotiomycetes</taxon>
        <taxon>Eurotiomycetidae</taxon>
        <taxon>Eurotiales</taxon>
        <taxon>Aspergillaceae</taxon>
        <taxon>Penicillium</taxon>
    </lineage>
</organism>
<accession>A0A1V6SUL4</accession>
<dbReference type="GO" id="GO:0017000">
    <property type="term" value="P:antibiotic biosynthetic process"/>
    <property type="evidence" value="ECO:0007669"/>
    <property type="project" value="UniProtKB-ARBA"/>
</dbReference>
<dbReference type="AlphaFoldDB" id="A0A1V6SUL4"/>
<dbReference type="SUPFAM" id="SSF53474">
    <property type="entry name" value="alpha/beta-Hydrolases"/>
    <property type="match status" value="1"/>
</dbReference>
<dbReference type="Gene3D" id="3.40.50.1820">
    <property type="entry name" value="alpha/beta hydrolase"/>
    <property type="match status" value="1"/>
</dbReference>
<dbReference type="Pfam" id="PF12697">
    <property type="entry name" value="Abhydrolase_6"/>
    <property type="match status" value="1"/>
</dbReference>
<dbReference type="EMBL" id="MLKD01000021">
    <property type="protein sequence ID" value="OQE17339.1"/>
    <property type="molecule type" value="Genomic_DNA"/>
</dbReference>
<dbReference type="GO" id="GO:0016020">
    <property type="term" value="C:membrane"/>
    <property type="evidence" value="ECO:0007669"/>
    <property type="project" value="TreeGrafter"/>
</dbReference>
<evidence type="ECO:0000313" key="2">
    <source>
        <dbReference type="EMBL" id="OQE17339.1"/>
    </source>
</evidence>
<dbReference type="Proteomes" id="UP000191285">
    <property type="component" value="Unassembled WGS sequence"/>
</dbReference>
<evidence type="ECO:0000259" key="1">
    <source>
        <dbReference type="Pfam" id="PF12697"/>
    </source>
</evidence>
<reference evidence="3" key="1">
    <citation type="journal article" date="2017" name="Nat. Microbiol.">
        <title>Global analysis of biosynthetic gene clusters reveals vast potential of secondary metabolite production in Penicillium species.</title>
        <authorList>
            <person name="Nielsen J.C."/>
            <person name="Grijseels S."/>
            <person name="Prigent S."/>
            <person name="Ji B."/>
            <person name="Dainat J."/>
            <person name="Nielsen K.F."/>
            <person name="Frisvad J.C."/>
            <person name="Workman M."/>
            <person name="Nielsen J."/>
        </authorList>
    </citation>
    <scope>NUCLEOTIDE SEQUENCE [LARGE SCALE GENOMIC DNA]</scope>
    <source>
        <strain evidence="3">IBT 24891</strain>
    </source>
</reference>
<evidence type="ECO:0000313" key="3">
    <source>
        <dbReference type="Proteomes" id="UP000191285"/>
    </source>
</evidence>